<evidence type="ECO:0000313" key="3">
    <source>
        <dbReference type="Proteomes" id="UP000319502"/>
    </source>
</evidence>
<sequence length="227" mass="24278">MRILIRTLAVLAIALPAWAGGLDGLTNRQATSGLREALDQGARAAVSQLGQNGGFLNNPKVRIPLPGVLEKAKPILSMLGRGKDMDKLETAMNQAAEAAVPEAKTLLVDAVKQMSVEDAKNILTGGEDSVTRYFESKTREALTGRFMPVVTEQTNRLSLAKQYNKLADKASATGLLEGDEASVERYVTAKALDGLYLTIAEQERAIRQNPMQAAGSLAKQVFGALGR</sequence>
<proteinExistence type="predicted"/>
<feature type="signal peptide" evidence="1">
    <location>
        <begin position="1"/>
        <end position="19"/>
    </location>
</feature>
<keyword evidence="1" id="KW-0732">Signal</keyword>
<gene>
    <name evidence="2" type="ORF">FHP91_05425</name>
</gene>
<dbReference type="AlphaFoldDB" id="A0A557R1Q8"/>
<feature type="chain" id="PRO_5021823637" evidence="1">
    <location>
        <begin position="20"/>
        <end position="227"/>
    </location>
</feature>
<organism evidence="2 3">
    <name type="scientific">Denitromonas halophila</name>
    <dbReference type="NCBI Taxonomy" id="1629404"/>
    <lineage>
        <taxon>Bacteria</taxon>
        <taxon>Pseudomonadati</taxon>
        <taxon>Pseudomonadota</taxon>
        <taxon>Betaproteobacteria</taxon>
        <taxon>Rhodocyclales</taxon>
        <taxon>Zoogloeaceae</taxon>
        <taxon>Denitromonas</taxon>
    </lineage>
</organism>
<dbReference type="EMBL" id="VMNK01000003">
    <property type="protein sequence ID" value="TVO59088.1"/>
    <property type="molecule type" value="Genomic_DNA"/>
</dbReference>
<accession>A0A557R1Q8</accession>
<dbReference type="InterPro" id="IPR025245">
    <property type="entry name" value="DUF4197"/>
</dbReference>
<evidence type="ECO:0000256" key="1">
    <source>
        <dbReference type="SAM" id="SignalP"/>
    </source>
</evidence>
<comment type="caution">
    <text evidence="2">The sequence shown here is derived from an EMBL/GenBank/DDBJ whole genome shotgun (WGS) entry which is preliminary data.</text>
</comment>
<evidence type="ECO:0000313" key="2">
    <source>
        <dbReference type="EMBL" id="TVO59088.1"/>
    </source>
</evidence>
<dbReference type="Proteomes" id="UP000319502">
    <property type="component" value="Unassembled WGS sequence"/>
</dbReference>
<protein>
    <submittedName>
        <fullName evidence="2">DUF4197 domain-containing protein</fullName>
    </submittedName>
</protein>
<name>A0A557R1Q8_9RHOO</name>
<dbReference type="RefSeq" id="WP_144308590.1">
    <property type="nucleotide sequence ID" value="NZ_VMNK01000003.1"/>
</dbReference>
<keyword evidence="3" id="KW-1185">Reference proteome</keyword>
<dbReference type="OrthoDB" id="5292580at2"/>
<dbReference type="Pfam" id="PF13852">
    <property type="entry name" value="DUF4197"/>
    <property type="match status" value="1"/>
</dbReference>
<reference evidence="2 3" key="1">
    <citation type="submission" date="2019-07" db="EMBL/GenBank/DDBJ databases">
        <title>The pathways for chlorine oxyanion respiration interact through the shared metabolite chlorate.</title>
        <authorList>
            <person name="Barnum T.P."/>
            <person name="Cheng Y."/>
            <person name="Hill K.A."/>
            <person name="Lucas L.N."/>
            <person name="Carlson H.K."/>
            <person name="Coates J.D."/>
        </authorList>
    </citation>
    <scope>NUCLEOTIDE SEQUENCE [LARGE SCALE GENOMIC DNA]</scope>
    <source>
        <strain evidence="2 3">SFB-3</strain>
    </source>
</reference>